<dbReference type="EMBL" id="MU004235">
    <property type="protein sequence ID" value="KAF2669611.1"/>
    <property type="molecule type" value="Genomic_DNA"/>
</dbReference>
<sequence length="324" mass="36068">MHTSVPQDQPPMPLLRTSTSMENSAGTATLDHPSDLRSTANTSTVKDISAQTISPGTPNNLADFQPTPGSHDKSAILEDQQKAIYKECTSTAHDDKWNIRRFEQLSFISLYNTHLEIMTLEAEIDDTKGVMPQKTQERLRNLLQSYSEAVRNIEYMTKFPTLRFDLAFNRSNTLFPCVQPKMADSFDYCNFRPASLAVDQVRSFLQKILPQKLVLGDASLFYKLYKRRANEVPRPKQLSPIVDGFARIIVAITGGVFLLVPMIIMTWVTNAHIRLIIVSVAVLWFAISIAVTSKATNQELMGATAAYTAVLVVYIGTTSSSTGN</sequence>
<name>A0A6A6UDG1_9PEZI</name>
<keyword evidence="2" id="KW-0812">Transmembrane</keyword>
<evidence type="ECO:0000256" key="1">
    <source>
        <dbReference type="SAM" id="MobiDB-lite"/>
    </source>
</evidence>
<keyword evidence="2" id="KW-0472">Membrane</keyword>
<feature type="transmembrane region" description="Helical" evidence="2">
    <location>
        <begin position="273"/>
        <end position="293"/>
    </location>
</feature>
<organism evidence="4 5">
    <name type="scientific">Microthyrium microscopicum</name>
    <dbReference type="NCBI Taxonomy" id="703497"/>
    <lineage>
        <taxon>Eukaryota</taxon>
        <taxon>Fungi</taxon>
        <taxon>Dikarya</taxon>
        <taxon>Ascomycota</taxon>
        <taxon>Pezizomycotina</taxon>
        <taxon>Dothideomycetes</taxon>
        <taxon>Dothideomycetes incertae sedis</taxon>
        <taxon>Microthyriales</taxon>
        <taxon>Microthyriaceae</taxon>
        <taxon>Microthyrium</taxon>
    </lineage>
</organism>
<keyword evidence="5" id="KW-1185">Reference proteome</keyword>
<dbReference type="PANTHER" id="PTHR34502">
    <property type="entry name" value="DUF6594 DOMAIN-CONTAINING PROTEIN-RELATED"/>
    <property type="match status" value="1"/>
</dbReference>
<dbReference type="Pfam" id="PF20237">
    <property type="entry name" value="DUF6594"/>
    <property type="match status" value="1"/>
</dbReference>
<evidence type="ECO:0000256" key="2">
    <source>
        <dbReference type="SAM" id="Phobius"/>
    </source>
</evidence>
<evidence type="ECO:0000259" key="3">
    <source>
        <dbReference type="Pfam" id="PF20237"/>
    </source>
</evidence>
<feature type="region of interest" description="Disordered" evidence="1">
    <location>
        <begin position="1"/>
        <end position="70"/>
    </location>
</feature>
<dbReference type="OrthoDB" id="3546297at2759"/>
<accession>A0A6A6UDG1</accession>
<gene>
    <name evidence="4" type="ORF">BT63DRAFT_425287</name>
</gene>
<reference evidence="4" key="1">
    <citation type="journal article" date="2020" name="Stud. Mycol.">
        <title>101 Dothideomycetes genomes: a test case for predicting lifestyles and emergence of pathogens.</title>
        <authorList>
            <person name="Haridas S."/>
            <person name="Albert R."/>
            <person name="Binder M."/>
            <person name="Bloem J."/>
            <person name="Labutti K."/>
            <person name="Salamov A."/>
            <person name="Andreopoulos B."/>
            <person name="Baker S."/>
            <person name="Barry K."/>
            <person name="Bills G."/>
            <person name="Bluhm B."/>
            <person name="Cannon C."/>
            <person name="Castanera R."/>
            <person name="Culley D."/>
            <person name="Daum C."/>
            <person name="Ezra D."/>
            <person name="Gonzalez J."/>
            <person name="Henrissat B."/>
            <person name="Kuo A."/>
            <person name="Liang C."/>
            <person name="Lipzen A."/>
            <person name="Lutzoni F."/>
            <person name="Magnuson J."/>
            <person name="Mondo S."/>
            <person name="Nolan M."/>
            <person name="Ohm R."/>
            <person name="Pangilinan J."/>
            <person name="Park H.-J."/>
            <person name="Ramirez L."/>
            <person name="Alfaro M."/>
            <person name="Sun H."/>
            <person name="Tritt A."/>
            <person name="Yoshinaga Y."/>
            <person name="Zwiers L.-H."/>
            <person name="Turgeon B."/>
            <person name="Goodwin S."/>
            <person name="Spatafora J."/>
            <person name="Crous P."/>
            <person name="Grigoriev I."/>
        </authorList>
    </citation>
    <scope>NUCLEOTIDE SEQUENCE</scope>
    <source>
        <strain evidence="4">CBS 115976</strain>
    </source>
</reference>
<dbReference type="InterPro" id="IPR046529">
    <property type="entry name" value="DUF6594"/>
</dbReference>
<feature type="transmembrane region" description="Helical" evidence="2">
    <location>
        <begin position="300"/>
        <end position="317"/>
    </location>
</feature>
<dbReference type="AlphaFoldDB" id="A0A6A6UDG1"/>
<protein>
    <recommendedName>
        <fullName evidence="3">DUF6594 domain-containing protein</fullName>
    </recommendedName>
</protein>
<proteinExistence type="predicted"/>
<evidence type="ECO:0000313" key="5">
    <source>
        <dbReference type="Proteomes" id="UP000799302"/>
    </source>
</evidence>
<dbReference type="Proteomes" id="UP000799302">
    <property type="component" value="Unassembled WGS sequence"/>
</dbReference>
<dbReference type="PANTHER" id="PTHR34502:SF5">
    <property type="entry name" value="DUF6594 DOMAIN-CONTAINING PROTEIN"/>
    <property type="match status" value="1"/>
</dbReference>
<feature type="compositionally biased region" description="Polar residues" evidence="1">
    <location>
        <begin position="36"/>
        <end position="62"/>
    </location>
</feature>
<evidence type="ECO:0000313" key="4">
    <source>
        <dbReference type="EMBL" id="KAF2669611.1"/>
    </source>
</evidence>
<feature type="compositionally biased region" description="Polar residues" evidence="1">
    <location>
        <begin position="16"/>
        <end position="27"/>
    </location>
</feature>
<feature type="domain" description="DUF6594" evidence="3">
    <location>
        <begin position="93"/>
        <end position="312"/>
    </location>
</feature>
<feature type="transmembrane region" description="Helical" evidence="2">
    <location>
        <begin position="244"/>
        <end position="267"/>
    </location>
</feature>
<keyword evidence="2" id="KW-1133">Transmembrane helix</keyword>